<name>A0A938WUU0_9BACT</name>
<reference evidence="2" key="1">
    <citation type="submission" date="2020-08" db="EMBL/GenBank/DDBJ databases">
        <authorList>
            <person name="Cejkova D."/>
            <person name="Kubasova T."/>
            <person name="Jahodarova E."/>
            <person name="Rychlik I."/>
        </authorList>
    </citation>
    <scope>NUCLEOTIDE SEQUENCE</scope>
    <source>
        <strain evidence="2">An824</strain>
    </source>
</reference>
<evidence type="ECO:0000313" key="2">
    <source>
        <dbReference type="EMBL" id="MBM6674437.1"/>
    </source>
</evidence>
<organism evidence="2 3">
    <name type="scientific">Marseilla massiliensis</name>
    <dbReference type="NCBI Taxonomy" id="1841864"/>
    <lineage>
        <taxon>Bacteria</taxon>
        <taxon>Pseudomonadati</taxon>
        <taxon>Bacteroidota</taxon>
        <taxon>Bacteroidia</taxon>
        <taxon>Bacteroidales</taxon>
        <taxon>Prevotellaceae</taxon>
        <taxon>Marseilla</taxon>
    </lineage>
</organism>
<dbReference type="RefSeq" id="WP_021949466.1">
    <property type="nucleotide sequence ID" value="NZ_JACJJG010000080.1"/>
</dbReference>
<keyword evidence="1" id="KW-1133">Transmembrane helix</keyword>
<evidence type="ECO:0000256" key="1">
    <source>
        <dbReference type="SAM" id="Phobius"/>
    </source>
</evidence>
<feature type="transmembrane region" description="Helical" evidence="1">
    <location>
        <begin position="41"/>
        <end position="63"/>
    </location>
</feature>
<dbReference type="Gene3D" id="1.20.144.10">
    <property type="entry name" value="Phosphatidic acid phosphatase type 2/haloperoxidase"/>
    <property type="match status" value="1"/>
</dbReference>
<feature type="transmembrane region" description="Helical" evidence="1">
    <location>
        <begin position="108"/>
        <end position="130"/>
    </location>
</feature>
<protein>
    <submittedName>
        <fullName evidence="2">Uncharacterized protein</fullName>
    </submittedName>
</protein>
<keyword evidence="1" id="KW-0472">Membrane</keyword>
<dbReference type="EMBL" id="JACJJG010000080">
    <property type="protein sequence ID" value="MBM6674437.1"/>
    <property type="molecule type" value="Genomic_DNA"/>
</dbReference>
<feature type="transmembrane region" description="Helical" evidence="1">
    <location>
        <begin position="84"/>
        <end position="102"/>
    </location>
</feature>
<dbReference type="Proteomes" id="UP000706891">
    <property type="component" value="Unassembled WGS sequence"/>
</dbReference>
<feature type="transmembrane region" description="Helical" evidence="1">
    <location>
        <begin position="159"/>
        <end position="179"/>
    </location>
</feature>
<evidence type="ECO:0000313" key="3">
    <source>
        <dbReference type="Proteomes" id="UP000706891"/>
    </source>
</evidence>
<feature type="transmembrane region" description="Helical" evidence="1">
    <location>
        <begin position="12"/>
        <end position="35"/>
    </location>
</feature>
<dbReference type="AlphaFoldDB" id="A0A938WUU0"/>
<feature type="transmembrane region" description="Helical" evidence="1">
    <location>
        <begin position="137"/>
        <end position="153"/>
    </location>
</feature>
<proteinExistence type="predicted"/>
<gene>
    <name evidence="2" type="ORF">H6A34_11200</name>
</gene>
<keyword evidence="1" id="KW-0812">Transmembrane</keyword>
<keyword evidence="3" id="KW-1185">Reference proteome</keyword>
<accession>A0A938WUU0</accession>
<comment type="caution">
    <text evidence="2">The sequence shown here is derived from an EMBL/GenBank/DDBJ whole genome shotgun (WGS) entry which is preliminary data.</text>
</comment>
<feature type="transmembrane region" description="Helical" evidence="1">
    <location>
        <begin position="186"/>
        <end position="204"/>
    </location>
</feature>
<sequence length="205" mass="23107">MREKQIILAAKVLSVVFTPFYLPLLGLVSLLTLTYLSLLPLTYKLFLLFTFWMFTVFVPTMLIRLYRRYQGWSLFELASRERRVIPYVISIVSYLLCYYIMVAAHVPHFLGTILIASLVIQVVCALVNLFVKISTHTAAIGGVTGALLAFSLIFGFNPVWWLCVVLLIAGLLGTCRMILRQHSLHQVVIGYLVGVVCAFVAVLVF</sequence>
<reference evidence="2" key="2">
    <citation type="journal article" date="2021" name="Sci. Rep.">
        <title>The distribution of antibiotic resistance genes in chicken gut microbiota commensals.</title>
        <authorList>
            <person name="Juricova H."/>
            <person name="Matiasovicova J."/>
            <person name="Kubasova T."/>
            <person name="Cejkova D."/>
            <person name="Rychlik I."/>
        </authorList>
    </citation>
    <scope>NUCLEOTIDE SEQUENCE</scope>
    <source>
        <strain evidence="2">An824</strain>
    </source>
</reference>